<evidence type="ECO:0000256" key="4">
    <source>
        <dbReference type="ARBA" id="ARBA00023027"/>
    </source>
</evidence>
<protein>
    <submittedName>
        <fullName evidence="9">FAD-dependent oxidoreductase</fullName>
    </submittedName>
</protein>
<dbReference type="PANTHER" id="PTHR22912:SF151">
    <property type="entry name" value="DIHYDROLIPOYL DEHYDROGENASE, MITOCHONDRIAL"/>
    <property type="match status" value="1"/>
</dbReference>
<evidence type="ECO:0000256" key="3">
    <source>
        <dbReference type="ARBA" id="ARBA00022827"/>
    </source>
</evidence>
<dbReference type="GO" id="GO:0004148">
    <property type="term" value="F:dihydrolipoyl dehydrogenase (NADH) activity"/>
    <property type="evidence" value="ECO:0007669"/>
    <property type="project" value="TreeGrafter"/>
</dbReference>
<feature type="binding site" evidence="5">
    <location>
        <begin position="178"/>
        <end position="185"/>
    </location>
    <ligand>
        <name>NAD(+)</name>
        <dbReference type="ChEBI" id="CHEBI:57540"/>
    </ligand>
</feature>
<dbReference type="InterPro" id="IPR050151">
    <property type="entry name" value="Class-I_Pyr_Nuc-Dis_Oxidored"/>
</dbReference>
<evidence type="ECO:0000313" key="9">
    <source>
        <dbReference type="EMBL" id="MYM20567.1"/>
    </source>
</evidence>
<keyword evidence="3 5" id="KW-0274">FAD</keyword>
<dbReference type="EMBL" id="WWEQ01000060">
    <property type="protein sequence ID" value="MYM20567.1"/>
    <property type="molecule type" value="Genomic_DNA"/>
</dbReference>
<feature type="binding site" evidence="5">
    <location>
        <position position="310"/>
    </location>
    <ligand>
        <name>FAD</name>
        <dbReference type="ChEBI" id="CHEBI:57692"/>
    </ligand>
</feature>
<reference evidence="9 10" key="1">
    <citation type="submission" date="2020-01" db="EMBL/GenBank/DDBJ databases">
        <authorList>
            <person name="Deng T."/>
        </authorList>
    </citation>
    <scope>NUCLEOTIDE SEQUENCE [LARGE SCALE GENOMIC DNA]</scope>
    <source>
        <strain evidence="9 10">5221</strain>
    </source>
</reference>
<dbReference type="Pfam" id="PF07992">
    <property type="entry name" value="Pyr_redox_2"/>
    <property type="match status" value="1"/>
</dbReference>
<keyword evidence="2" id="KW-0285">Flavoprotein</keyword>
<dbReference type="SUPFAM" id="SSF51905">
    <property type="entry name" value="FAD/NAD(P)-binding domain"/>
    <property type="match status" value="2"/>
</dbReference>
<feature type="binding site" evidence="5">
    <location>
        <position position="276"/>
    </location>
    <ligand>
        <name>NAD(+)</name>
        <dbReference type="ChEBI" id="CHEBI:57540"/>
    </ligand>
</feature>
<evidence type="ECO:0000259" key="8">
    <source>
        <dbReference type="Pfam" id="PF07992"/>
    </source>
</evidence>
<name>A0A6N9H956_9MICO</name>
<dbReference type="GO" id="GO:0006103">
    <property type="term" value="P:2-oxoglutarate metabolic process"/>
    <property type="evidence" value="ECO:0007669"/>
    <property type="project" value="TreeGrafter"/>
</dbReference>
<evidence type="ECO:0000256" key="5">
    <source>
        <dbReference type="PIRSR" id="PIRSR000350-3"/>
    </source>
</evidence>
<dbReference type="PANTHER" id="PTHR22912">
    <property type="entry name" value="DISULFIDE OXIDOREDUCTASE"/>
    <property type="match status" value="1"/>
</dbReference>
<dbReference type="PIRSF" id="PIRSF000350">
    <property type="entry name" value="Mercury_reductase_MerA"/>
    <property type="match status" value="1"/>
</dbReference>
<keyword evidence="5" id="KW-0547">Nucleotide-binding</keyword>
<sequence>MGPGDEPDVVVIGGGPTGENAAQYALDGGLSAVLVEGELLGGECSYYACMPSKALLRPVDIVHTAQHLPGAVGARLDPATLLARRDAWVSHYDDHGQERWAAGAGIGVVRGHGQLSAPRTVTVTGPDGEQRTLRAGTAVVIATGSEAVVPAEFEAVEPWTSRDATGVTEVSESLLIVGGGVVAVEAATWLAALGSQVTLLVRGQRLLAGLEPFAGELVAAGLREAGVRVEFGAHIAAAARPRAEATGLGRVHGGPVSVDLADGRSLTAAEVLVAAGRRPRLAHVGLEAVGLDAAAVAAGRLPDWLHVIGDAGTGAPLTHMGKYEARVLGSRLAGATDVPAPADVPVPQVVFAEPQVAAVGLTEERARERLGAEAVATSEAEFTAAAGAALLRDDARGRAKLVIDRRSGAVVGATFAGPEAGELLHAATIAIVGEVPVSRLRHAVPAYPTASELWLRLLEALPRELR</sequence>
<keyword evidence="4 5" id="KW-0520">NAD</keyword>
<evidence type="ECO:0000313" key="10">
    <source>
        <dbReference type="Proteomes" id="UP000469215"/>
    </source>
</evidence>
<dbReference type="AlphaFoldDB" id="A0A6N9H956"/>
<feature type="binding site" evidence="5">
    <location>
        <position position="113"/>
    </location>
    <ligand>
        <name>FAD</name>
        <dbReference type="ChEBI" id="CHEBI:57692"/>
    </ligand>
</feature>
<comment type="cofactor">
    <cofactor evidence="5">
        <name>FAD</name>
        <dbReference type="ChEBI" id="CHEBI:57692"/>
    </cofactor>
    <text evidence="5">Binds 1 FAD per subunit.</text>
</comment>
<dbReference type="InterPro" id="IPR016156">
    <property type="entry name" value="FAD/NAD-linked_Rdtase_dimer_sf"/>
</dbReference>
<evidence type="ECO:0000256" key="1">
    <source>
        <dbReference type="ARBA" id="ARBA00007532"/>
    </source>
</evidence>
<comment type="caution">
    <text evidence="9">The sequence shown here is derived from an EMBL/GenBank/DDBJ whole genome shotgun (WGS) entry which is preliminary data.</text>
</comment>
<evidence type="ECO:0000259" key="7">
    <source>
        <dbReference type="Pfam" id="PF02852"/>
    </source>
</evidence>
<feature type="domain" description="Pyridine nucleotide-disulphide oxidoreductase dimerisation" evidence="7">
    <location>
        <begin position="346"/>
        <end position="453"/>
    </location>
</feature>
<dbReference type="PRINTS" id="PR00411">
    <property type="entry name" value="PNDRDTASEI"/>
</dbReference>
<keyword evidence="10" id="KW-1185">Reference proteome</keyword>
<dbReference type="InterPro" id="IPR001100">
    <property type="entry name" value="Pyr_nuc-diS_OxRdtase"/>
</dbReference>
<dbReference type="Gene3D" id="3.50.50.60">
    <property type="entry name" value="FAD/NAD(P)-binding domain"/>
    <property type="match status" value="2"/>
</dbReference>
<dbReference type="RefSeq" id="WP_160953981.1">
    <property type="nucleotide sequence ID" value="NZ_WWEQ01000060.1"/>
</dbReference>
<dbReference type="SUPFAM" id="SSF55424">
    <property type="entry name" value="FAD/NAD-linked reductases, dimerisation (C-terminal) domain"/>
    <property type="match status" value="1"/>
</dbReference>
<dbReference type="Gene3D" id="3.30.390.30">
    <property type="match status" value="1"/>
</dbReference>
<dbReference type="GO" id="GO:0050660">
    <property type="term" value="F:flavin adenine dinucleotide binding"/>
    <property type="evidence" value="ECO:0007669"/>
    <property type="project" value="TreeGrafter"/>
</dbReference>
<gene>
    <name evidence="9" type="ORF">GSY69_11495</name>
</gene>
<dbReference type="InterPro" id="IPR036188">
    <property type="entry name" value="FAD/NAD-bd_sf"/>
</dbReference>
<dbReference type="Pfam" id="PF02852">
    <property type="entry name" value="Pyr_redox_dim"/>
    <property type="match status" value="1"/>
</dbReference>
<dbReference type="Proteomes" id="UP000469215">
    <property type="component" value="Unassembled WGS sequence"/>
</dbReference>
<evidence type="ECO:0000256" key="6">
    <source>
        <dbReference type="PIRSR" id="PIRSR000350-4"/>
    </source>
</evidence>
<feature type="disulfide bond" description="Redox-active" evidence="6">
    <location>
        <begin position="44"/>
        <end position="49"/>
    </location>
</feature>
<feature type="domain" description="FAD/NAD(P)-binding" evidence="8">
    <location>
        <begin position="8"/>
        <end position="291"/>
    </location>
</feature>
<evidence type="ECO:0000256" key="2">
    <source>
        <dbReference type="ARBA" id="ARBA00022630"/>
    </source>
</evidence>
<dbReference type="InterPro" id="IPR023753">
    <property type="entry name" value="FAD/NAD-binding_dom"/>
</dbReference>
<feature type="binding site" evidence="5">
    <location>
        <begin position="143"/>
        <end position="145"/>
    </location>
    <ligand>
        <name>FAD</name>
        <dbReference type="ChEBI" id="CHEBI:57692"/>
    </ligand>
</feature>
<feature type="binding site" evidence="5">
    <location>
        <position position="53"/>
    </location>
    <ligand>
        <name>FAD</name>
        <dbReference type="ChEBI" id="CHEBI:57692"/>
    </ligand>
</feature>
<dbReference type="PRINTS" id="PR00368">
    <property type="entry name" value="FADPNR"/>
</dbReference>
<organism evidence="9 10">
    <name type="scientific">Brevibacterium rongguiense</name>
    <dbReference type="NCBI Taxonomy" id="2695267"/>
    <lineage>
        <taxon>Bacteria</taxon>
        <taxon>Bacillati</taxon>
        <taxon>Actinomycetota</taxon>
        <taxon>Actinomycetes</taxon>
        <taxon>Micrococcales</taxon>
        <taxon>Brevibacteriaceae</taxon>
        <taxon>Brevibacterium</taxon>
    </lineage>
</organism>
<comment type="similarity">
    <text evidence="1">Belongs to the class-I pyridine nucleotide-disulfide oxidoreductase family.</text>
</comment>
<accession>A0A6N9H956</accession>
<dbReference type="InterPro" id="IPR004099">
    <property type="entry name" value="Pyr_nucl-diS_OxRdtase_dimer"/>
</dbReference>
<proteinExistence type="inferred from homology"/>